<dbReference type="EC" id="6.3.1.20" evidence="6"/>
<dbReference type="AlphaFoldDB" id="J5RSN6"/>
<dbReference type="Pfam" id="PF21948">
    <property type="entry name" value="LplA-B_cat"/>
    <property type="match status" value="1"/>
</dbReference>
<comment type="pathway">
    <text evidence="3">Protein modification; protein lipoylation via exogenous pathway; protein N(6)-(lipoyl)lysine from lipoate: step 1/2.</text>
</comment>
<keyword evidence="9" id="KW-0547">Nucleotide-binding</keyword>
<sequence>MAMIISNWGLSPRYIRRRNLACCTALFHSFTRWAKDADDKYHDINSMYEDMFTPPNNHISTLHNEREPYNTTKSTSSMQEDINDFNKELLDFYNMGFNKQVLSASQLEHVVKTRGRFIIKSSSTNPYYNLALENYVFKNTPKTRKGFDNCRLLFYINDKCAIIGKNQNLWQEVDLIKLKSNNFELLRRFSGGGTVLHDLGNVNYSFLTSREKFEKTFFNKMIIKWLNSFSPKLGLELNDRGDIIQNGFKVSGSAYKIAGGKAYHHATMLLTADLKQFSGLLEPSLPENMEWESSGVHSVKSKIKNVGMINPNQFVELVSECFQKSFKVDEEIPTYICDEFKSTNDDIKDAMNTLQSNKWKYFSGPKFSVRIKDKNLKIKVEKGMIYECSRNDLIGLEFKGFLENIDSYT</sequence>
<comment type="catalytic activity">
    <reaction evidence="11">
        <text>L-lysyl-[lipoyl-carrier protein] + (R)-lipoate + ATP = N(6)-[(R)-lipoyl]-L-lysyl-[lipoyl-carrier protein] + AMP + diphosphate + H(+)</text>
        <dbReference type="Rhea" id="RHEA:49288"/>
        <dbReference type="Rhea" id="RHEA-COMP:10500"/>
        <dbReference type="Rhea" id="RHEA-COMP:10502"/>
        <dbReference type="ChEBI" id="CHEBI:15378"/>
        <dbReference type="ChEBI" id="CHEBI:29969"/>
        <dbReference type="ChEBI" id="CHEBI:30616"/>
        <dbReference type="ChEBI" id="CHEBI:33019"/>
        <dbReference type="ChEBI" id="CHEBI:83088"/>
        <dbReference type="ChEBI" id="CHEBI:83099"/>
        <dbReference type="ChEBI" id="CHEBI:456215"/>
        <dbReference type="EC" id="6.3.1.20"/>
    </reaction>
</comment>
<accession>J5RSN6</accession>
<dbReference type="PANTHER" id="PTHR12561">
    <property type="entry name" value="LIPOATE-PROTEIN LIGASE"/>
    <property type="match status" value="1"/>
</dbReference>
<evidence type="ECO:0000256" key="9">
    <source>
        <dbReference type="ARBA" id="ARBA00022741"/>
    </source>
</evidence>
<dbReference type="PROSITE" id="PS51733">
    <property type="entry name" value="BPL_LPL_CATALYTIC"/>
    <property type="match status" value="1"/>
</dbReference>
<evidence type="ECO:0000313" key="14">
    <source>
        <dbReference type="EMBL" id="EJT42616.1"/>
    </source>
</evidence>
<dbReference type="Gene3D" id="3.30.930.10">
    <property type="entry name" value="Bira Bifunctional Protein, Domain 2"/>
    <property type="match status" value="1"/>
</dbReference>
<dbReference type="FunFam" id="3.30.930.10:FF:000107">
    <property type="entry name" value="Putative lipoate-protein ligase A"/>
    <property type="match status" value="1"/>
</dbReference>
<reference evidence="14 15" key="1">
    <citation type="journal article" date="2003" name="Science">
        <title>Finding functional features in Saccharomyces genomes by phylogenetic footprinting.</title>
        <authorList>
            <person name="Cliften P.F."/>
            <person name="Sudarsanam P."/>
            <person name="Desikan A."/>
            <person name="Fulton L."/>
            <person name="Fulton B."/>
            <person name="Majors J."/>
            <person name="Waterston R."/>
            <person name="Cohen B.A."/>
            <person name="Johnston M."/>
        </authorList>
    </citation>
    <scope>NUCLEOTIDE SEQUENCE [LARGE SCALE GENOMIC DNA]</scope>
    <source>
        <strain evidence="15">ATCC MYA-4449 / AS 2.2408 / CBS 8840 / NBRC 1802 / NCYC 2889</strain>
    </source>
</reference>
<dbReference type="GO" id="GO:0009249">
    <property type="term" value="P:protein lipoylation"/>
    <property type="evidence" value="ECO:0007669"/>
    <property type="project" value="InterPro"/>
</dbReference>
<evidence type="ECO:0000256" key="7">
    <source>
        <dbReference type="ARBA" id="ARBA00015925"/>
    </source>
</evidence>
<comment type="subunit">
    <text evidence="5">Monomer.</text>
</comment>
<evidence type="ECO:0000256" key="2">
    <source>
        <dbReference type="ARBA" id="ARBA00005085"/>
    </source>
</evidence>
<evidence type="ECO:0000256" key="10">
    <source>
        <dbReference type="ARBA" id="ARBA00022840"/>
    </source>
</evidence>
<evidence type="ECO:0000313" key="15">
    <source>
        <dbReference type="Proteomes" id="UP000002753"/>
    </source>
</evidence>
<dbReference type="UniPathway" id="UPA00537">
    <property type="reaction ID" value="UER00595"/>
</dbReference>
<dbReference type="InterPro" id="IPR004562">
    <property type="entry name" value="LipoylTrfase_LipoateP_Ligase"/>
</dbReference>
<reference evidence="15" key="2">
    <citation type="journal article" date="2011" name="G3 (Bethesda)">
        <title>The awesome power of yeast evolutionary genetics: New genome sequences and strain resources for the Saccharomyces sensu stricto genus.</title>
        <authorList>
            <person name="Scannell D.R."/>
            <person name="Zill O.A."/>
            <person name="Rokas A."/>
            <person name="Payen C."/>
            <person name="Dunham M.J."/>
            <person name="Eisen M.B."/>
            <person name="Rine J."/>
            <person name="Johnston M."/>
            <person name="Hittinger C.T."/>
        </authorList>
    </citation>
    <scope>GENOME REANNOTATION</scope>
    <source>
        <strain evidence="15">ATCC MYA-4449 / AS 2.2408 / CBS 8840 / NBRC 1802 / NCYC 2889</strain>
    </source>
</reference>
<name>J5RSN6_SACK1</name>
<keyword evidence="8" id="KW-0436">Ligase</keyword>
<comment type="caution">
    <text evidence="14">The sequence shown here is derived from an EMBL/GenBank/DDBJ whole genome shotgun (WGS) entry which is preliminary data.</text>
</comment>
<dbReference type="InterPro" id="IPR045864">
    <property type="entry name" value="aa-tRNA-synth_II/BPL/LPL"/>
</dbReference>
<dbReference type="GO" id="GO:0017118">
    <property type="term" value="F:lipoyltransferase activity"/>
    <property type="evidence" value="ECO:0007669"/>
    <property type="project" value="TreeGrafter"/>
</dbReference>
<evidence type="ECO:0000256" key="1">
    <source>
        <dbReference type="ARBA" id="ARBA00003253"/>
    </source>
</evidence>
<evidence type="ECO:0000256" key="11">
    <source>
        <dbReference type="ARBA" id="ARBA00048037"/>
    </source>
</evidence>
<evidence type="ECO:0000256" key="6">
    <source>
        <dbReference type="ARBA" id="ARBA00012367"/>
    </source>
</evidence>
<dbReference type="NCBIfam" id="TIGR00545">
    <property type="entry name" value="lipoyltrans"/>
    <property type="match status" value="1"/>
</dbReference>
<dbReference type="InterPro" id="IPR004143">
    <property type="entry name" value="BPL_LPL_catalytic"/>
</dbReference>
<dbReference type="STRING" id="226230.J5RSN6"/>
<evidence type="ECO:0000256" key="8">
    <source>
        <dbReference type="ARBA" id="ARBA00022598"/>
    </source>
</evidence>
<dbReference type="EMBL" id="AACI03001364">
    <property type="protein sequence ID" value="EJT42616.1"/>
    <property type="molecule type" value="Genomic_DNA"/>
</dbReference>
<comment type="pathway">
    <text evidence="2">Protein modification; protein lipoylation via exogenous pathway; protein N(6)-(lipoyl)lysine from lipoate: step 2/2.</text>
</comment>
<evidence type="ECO:0000256" key="12">
    <source>
        <dbReference type="ARBA" id="ARBA00082972"/>
    </source>
</evidence>
<organism evidence="14 15">
    <name type="scientific">Saccharomyces kudriavzevii (strain ATCC MYA-4449 / AS 2.2408 / CBS 8840 / NBRC 1802 / NCYC 2889)</name>
    <name type="common">Yeast</name>
    <dbReference type="NCBI Taxonomy" id="226230"/>
    <lineage>
        <taxon>Eukaryota</taxon>
        <taxon>Fungi</taxon>
        <taxon>Dikarya</taxon>
        <taxon>Ascomycota</taxon>
        <taxon>Saccharomycotina</taxon>
        <taxon>Saccharomycetes</taxon>
        <taxon>Saccharomycetales</taxon>
        <taxon>Saccharomycetaceae</taxon>
        <taxon>Saccharomyces</taxon>
    </lineage>
</organism>
<dbReference type="PANTHER" id="PTHR12561:SF3">
    <property type="entry name" value="LIPOYLTRANSFERASE 1, MITOCHONDRIAL"/>
    <property type="match status" value="1"/>
</dbReference>
<evidence type="ECO:0000256" key="5">
    <source>
        <dbReference type="ARBA" id="ARBA00011245"/>
    </source>
</evidence>
<dbReference type="Proteomes" id="UP000002753">
    <property type="component" value="Unassembled WGS sequence"/>
</dbReference>
<dbReference type="GO" id="GO:0016979">
    <property type="term" value="F:lipoate-protein ligase activity"/>
    <property type="evidence" value="ECO:0007669"/>
    <property type="project" value="UniProtKB-EC"/>
</dbReference>
<dbReference type="CDD" id="cd16443">
    <property type="entry name" value="LplA"/>
    <property type="match status" value="1"/>
</dbReference>
<proteinExistence type="inferred from homology"/>
<dbReference type="GO" id="GO:0005524">
    <property type="term" value="F:ATP binding"/>
    <property type="evidence" value="ECO:0007669"/>
    <property type="project" value="UniProtKB-KW"/>
</dbReference>
<comment type="function">
    <text evidence="1">Catalyzes both the ATP-dependent activation of exogenously supplied lipoate to lipoyl-AMP and the transfer of the activated lipoyl onto the lipoyl domains of lipoate-dependent enzymes.</text>
</comment>
<evidence type="ECO:0000256" key="4">
    <source>
        <dbReference type="ARBA" id="ARBA00008242"/>
    </source>
</evidence>
<protein>
    <recommendedName>
        <fullName evidence="7">Putative lipoate-protein ligase A</fullName>
        <ecNumber evidence="6">6.3.1.20</ecNumber>
    </recommendedName>
    <alternativeName>
        <fullName evidence="12">Altered inheritance rate of mitochondria protein 22</fullName>
    </alternativeName>
</protein>
<evidence type="ECO:0000259" key="13">
    <source>
        <dbReference type="PROSITE" id="PS51733"/>
    </source>
</evidence>
<keyword evidence="10" id="KW-0067">ATP-binding</keyword>
<keyword evidence="15" id="KW-1185">Reference proteome</keyword>
<evidence type="ECO:0000256" key="3">
    <source>
        <dbReference type="ARBA" id="ARBA00005124"/>
    </source>
</evidence>
<comment type="similarity">
    <text evidence="4">Belongs to the LplA family.</text>
</comment>
<gene>
    <name evidence="14" type="primary">YJL046W</name>
    <name evidence="14" type="ORF">SKUD_177105</name>
</gene>
<dbReference type="HOGENOM" id="CLU_022986_2_0_1"/>
<feature type="domain" description="BPL/LPL catalytic" evidence="13">
    <location>
        <begin position="146"/>
        <end position="330"/>
    </location>
</feature>
<dbReference type="GO" id="GO:0005739">
    <property type="term" value="C:mitochondrion"/>
    <property type="evidence" value="ECO:0007669"/>
    <property type="project" value="TreeGrafter"/>
</dbReference>
<dbReference type="SUPFAM" id="SSF55681">
    <property type="entry name" value="Class II aaRS and biotin synthetases"/>
    <property type="match status" value="1"/>
</dbReference>